<accession>A0A8D8QGX9</accession>
<dbReference type="AlphaFoldDB" id="A0A8D8QGX9"/>
<sequence>MPIWKTFLSRKVVRPCVVPSWDEPGNQNHIVSDRYTEESFYFLEEPEGFGSPFPVNVRNHGTIVGLYKNNFVLKKRNIQLQSPSNGKQLLQVDVPFFLSIRPEIFVHPVVYHYSPTHI</sequence>
<organism evidence="1">
    <name type="scientific">Cacopsylla melanoneura</name>
    <dbReference type="NCBI Taxonomy" id="428564"/>
    <lineage>
        <taxon>Eukaryota</taxon>
        <taxon>Metazoa</taxon>
        <taxon>Ecdysozoa</taxon>
        <taxon>Arthropoda</taxon>
        <taxon>Hexapoda</taxon>
        <taxon>Insecta</taxon>
        <taxon>Pterygota</taxon>
        <taxon>Neoptera</taxon>
        <taxon>Paraneoptera</taxon>
        <taxon>Hemiptera</taxon>
        <taxon>Sternorrhyncha</taxon>
        <taxon>Psylloidea</taxon>
        <taxon>Psyllidae</taxon>
        <taxon>Psyllinae</taxon>
        <taxon>Cacopsylla</taxon>
    </lineage>
</organism>
<name>A0A8D8QGX9_9HEMI</name>
<proteinExistence type="predicted"/>
<reference evidence="1" key="1">
    <citation type="submission" date="2021-05" db="EMBL/GenBank/DDBJ databases">
        <authorList>
            <person name="Alioto T."/>
            <person name="Alioto T."/>
            <person name="Gomez Garrido J."/>
        </authorList>
    </citation>
    <scope>NUCLEOTIDE SEQUENCE</scope>
</reference>
<protein>
    <submittedName>
        <fullName evidence="1">Uncharacterized protein</fullName>
    </submittedName>
</protein>
<dbReference type="EMBL" id="HBUF01077669">
    <property type="protein sequence ID" value="CAG6631689.1"/>
    <property type="molecule type" value="Transcribed_RNA"/>
</dbReference>
<evidence type="ECO:0000313" key="1">
    <source>
        <dbReference type="EMBL" id="CAG6631689.1"/>
    </source>
</evidence>